<keyword evidence="2" id="KW-0853">WD repeat</keyword>
<comment type="caution">
    <text evidence="6">The sequence shown here is derived from an EMBL/GenBank/DDBJ whole genome shotgun (WGS) entry which is preliminary data.</text>
</comment>
<dbReference type="VEuPathDB" id="FungiDB:BTJ68_11364"/>
<dbReference type="SMART" id="SM00320">
    <property type="entry name" value="WD40"/>
    <property type="match status" value="2"/>
</dbReference>
<evidence type="ECO:0000256" key="1">
    <source>
        <dbReference type="ARBA" id="ARBA00004148"/>
    </source>
</evidence>
<dbReference type="Proteomes" id="UP000281677">
    <property type="component" value="Unassembled WGS sequence"/>
</dbReference>
<dbReference type="EMBL" id="QWIT01000399">
    <property type="protein sequence ID" value="RMZ24704.1"/>
    <property type="molecule type" value="Genomic_DNA"/>
</dbReference>
<feature type="compositionally biased region" description="Low complexity" evidence="5">
    <location>
        <begin position="298"/>
        <end position="315"/>
    </location>
</feature>
<protein>
    <submittedName>
        <fullName evidence="6">Uncharacterized protein</fullName>
    </submittedName>
</protein>
<dbReference type="InterPro" id="IPR015943">
    <property type="entry name" value="WD40/YVTN_repeat-like_dom_sf"/>
</dbReference>
<evidence type="ECO:0000313" key="7">
    <source>
        <dbReference type="Proteomes" id="UP000281677"/>
    </source>
</evidence>
<dbReference type="PANTHER" id="PTHR11227">
    <property type="entry name" value="WD-REPEAT PROTEIN INTERACTING WITH PHOSPHOINOSIDES WIPI -RELATED"/>
    <property type="match status" value="1"/>
</dbReference>
<evidence type="ECO:0000256" key="2">
    <source>
        <dbReference type="ARBA" id="ARBA00022574"/>
    </source>
</evidence>
<dbReference type="Pfam" id="PF00400">
    <property type="entry name" value="WD40"/>
    <property type="match status" value="1"/>
</dbReference>
<evidence type="ECO:0000256" key="3">
    <source>
        <dbReference type="ARBA" id="ARBA00022737"/>
    </source>
</evidence>
<comment type="similarity">
    <text evidence="4">Belongs to the WD repeat PROPPIN family.</text>
</comment>
<dbReference type="InterPro" id="IPR048720">
    <property type="entry name" value="PROPPIN"/>
</dbReference>
<proteinExistence type="inferred from homology"/>
<reference evidence="6 7" key="1">
    <citation type="journal article" date="2018" name="BMC Genomics">
        <title>Genomic evidence for intraspecific hybridization in a clonal and extremely halotolerant yeast.</title>
        <authorList>
            <person name="Gostincar C."/>
            <person name="Stajich J.E."/>
            <person name="Zupancic J."/>
            <person name="Zalar P."/>
            <person name="Gunde-Cimerman N."/>
        </authorList>
    </citation>
    <scope>NUCLEOTIDE SEQUENCE [LARGE SCALE GENOMIC DNA]</scope>
    <source>
        <strain evidence="6 7">EXF-120</strain>
    </source>
</reference>
<gene>
    <name evidence="6" type="ORF">D0859_11248</name>
</gene>
<keyword evidence="3" id="KW-0677">Repeat</keyword>
<dbReference type="InterPro" id="IPR036322">
    <property type="entry name" value="WD40_repeat_dom_sf"/>
</dbReference>
<evidence type="ECO:0000313" key="6">
    <source>
        <dbReference type="EMBL" id="RMZ24704.1"/>
    </source>
</evidence>
<dbReference type="Gene3D" id="2.130.10.10">
    <property type="entry name" value="YVTN repeat-like/Quinoprotein amine dehydrogenase"/>
    <property type="match status" value="1"/>
</dbReference>
<feature type="region of interest" description="Disordered" evidence="5">
    <location>
        <begin position="400"/>
        <end position="429"/>
    </location>
</feature>
<dbReference type="GO" id="GO:0005774">
    <property type="term" value="C:vacuolar membrane"/>
    <property type="evidence" value="ECO:0007669"/>
    <property type="project" value="UniProtKB-SubCell"/>
</dbReference>
<feature type="region of interest" description="Disordered" evidence="5">
    <location>
        <begin position="277"/>
        <end position="330"/>
    </location>
</feature>
<dbReference type="AlphaFoldDB" id="A0A3M7IGW2"/>
<comment type="subcellular location">
    <subcellularLocation>
        <location evidence="1">Vacuole membrane</location>
        <topology evidence="1">Peripheral membrane protein</topology>
    </subcellularLocation>
</comment>
<organism evidence="6 7">
    <name type="scientific">Hortaea werneckii</name>
    <name type="common">Black yeast</name>
    <name type="synonym">Cladosporium werneckii</name>
    <dbReference type="NCBI Taxonomy" id="91943"/>
    <lineage>
        <taxon>Eukaryota</taxon>
        <taxon>Fungi</taxon>
        <taxon>Dikarya</taxon>
        <taxon>Ascomycota</taxon>
        <taxon>Pezizomycotina</taxon>
        <taxon>Dothideomycetes</taxon>
        <taxon>Dothideomycetidae</taxon>
        <taxon>Mycosphaerellales</taxon>
        <taxon>Teratosphaeriaceae</taxon>
        <taxon>Hortaea</taxon>
    </lineage>
</organism>
<dbReference type="InterPro" id="IPR001680">
    <property type="entry name" value="WD40_rpt"/>
</dbReference>
<evidence type="ECO:0000256" key="4">
    <source>
        <dbReference type="ARBA" id="ARBA00025740"/>
    </source>
</evidence>
<name>A0A3M7IGW2_HORWE</name>
<accession>A0A3M7IGW2</accession>
<dbReference type="OrthoDB" id="1667587at2759"/>
<sequence>MNTRTPIQPATHPAVLSVSFSATGNRFIAALSDGLRCFRTDNCLTTYHPTLPLSSTGDSREGGYAIAEQLDDRYLALTAGGRRPAGKSSVVVWWDALLGREVAKLDFREETKGLRLSTKHLVVILEHRVIVFLHQTLKSESRSPSSPGQSEHQLPNKDAIPMRHEAETASKAPNVPKSLHPTGHNPYALASLQGDTLALPAQSTGQVQLITLNSESNKKRVLHQLFEFRRGVDHAVILSLGFSPCGTWLASTSDKGTLHIFDLRPPEATALAAQIDREARERKQQHRKSQSLSHNPHRLSTGPSSSLSGTGRSSPASITPSAPVTAGTGTGYQGSVQEYYGLRPVPASASPSSGPSVSAIAALKASPWAPKVFKDVRSVASAAFSMGDDPPHWQGGITSSWTTAPDGKRVRVKHPVPPSPADPSGRPPKGLLCIKNRKGAAGDDEGAVIYVVGGGSDAKWEMFELVPAEGRGRALLFIGFRRYLDRQFVG</sequence>
<dbReference type="SUPFAM" id="SSF50978">
    <property type="entry name" value="WD40 repeat-like"/>
    <property type="match status" value="1"/>
</dbReference>
<evidence type="ECO:0000256" key="5">
    <source>
        <dbReference type="SAM" id="MobiDB-lite"/>
    </source>
</evidence>